<evidence type="ECO:0000313" key="4">
    <source>
        <dbReference type="Proteomes" id="UP001218231"/>
    </source>
</evidence>
<evidence type="ECO:0000256" key="1">
    <source>
        <dbReference type="SAM" id="MobiDB-lite"/>
    </source>
</evidence>
<name>A0ABY7U291_9SPHN</name>
<dbReference type="InterPro" id="IPR007410">
    <property type="entry name" value="LpqE-like"/>
</dbReference>
<dbReference type="RefSeq" id="WP_273618780.1">
    <property type="nucleotide sequence ID" value="NZ_CP103868.1"/>
</dbReference>
<keyword evidence="4" id="KW-1185">Reference proteome</keyword>
<dbReference type="PANTHER" id="PTHR36302">
    <property type="entry name" value="BLR7088 PROTEIN"/>
    <property type="match status" value="1"/>
</dbReference>
<feature type="signal peptide" evidence="2">
    <location>
        <begin position="1"/>
        <end position="21"/>
    </location>
</feature>
<feature type="region of interest" description="Disordered" evidence="1">
    <location>
        <begin position="149"/>
        <end position="168"/>
    </location>
</feature>
<dbReference type="PROSITE" id="PS51257">
    <property type="entry name" value="PROKAR_LIPOPROTEIN"/>
    <property type="match status" value="1"/>
</dbReference>
<reference evidence="3 4" key="1">
    <citation type="submission" date="2023-02" db="EMBL/GenBank/DDBJ databases">
        <title>Genome sequence of Novosphingobium humi KACC 19094.</title>
        <authorList>
            <person name="Kim S."/>
            <person name="Heo J."/>
            <person name="Kwon S.-W."/>
        </authorList>
    </citation>
    <scope>NUCLEOTIDE SEQUENCE [LARGE SCALE GENOMIC DNA]</scope>
    <source>
        <strain evidence="3 4">KACC 19094</strain>
    </source>
</reference>
<protein>
    <submittedName>
        <fullName evidence="3">Copper chaperone PCu(A)C</fullName>
    </submittedName>
</protein>
<keyword evidence="2" id="KW-0732">Signal</keyword>
<sequence length="168" mass="17072">MKKIALALCLPLALGALSACKDEKKAQPPAGLSAMDGMLVHDGRLVLPAVKGRPAAGYFTVSNQSGSVATLTGVSVAHTGKAEMHVTLDGIMEAVPRLDIASGQSVAFGPGGKHAMVFDVSPDLKAGGATELTLTFSDGRKLTAPMQIEAPGMMGPGMTGAGMDHSKM</sequence>
<dbReference type="Gene3D" id="2.60.40.1890">
    <property type="entry name" value="PCu(A)C copper chaperone"/>
    <property type="match status" value="1"/>
</dbReference>
<dbReference type="Proteomes" id="UP001218231">
    <property type="component" value="Chromosome"/>
</dbReference>
<proteinExistence type="predicted"/>
<gene>
    <name evidence="3" type="ORF">PQ457_05715</name>
</gene>
<evidence type="ECO:0000313" key="3">
    <source>
        <dbReference type="EMBL" id="WCT78464.1"/>
    </source>
</evidence>
<dbReference type="InterPro" id="IPR036182">
    <property type="entry name" value="PCuAC_sf"/>
</dbReference>
<organism evidence="3 4">
    <name type="scientific">Novosphingobium humi</name>
    <dbReference type="NCBI Taxonomy" id="2282397"/>
    <lineage>
        <taxon>Bacteria</taxon>
        <taxon>Pseudomonadati</taxon>
        <taxon>Pseudomonadota</taxon>
        <taxon>Alphaproteobacteria</taxon>
        <taxon>Sphingomonadales</taxon>
        <taxon>Sphingomonadaceae</taxon>
        <taxon>Novosphingobium</taxon>
    </lineage>
</organism>
<feature type="chain" id="PRO_5046644297" evidence="2">
    <location>
        <begin position="22"/>
        <end position="168"/>
    </location>
</feature>
<accession>A0ABY7U291</accession>
<dbReference type="PANTHER" id="PTHR36302:SF1">
    <property type="entry name" value="COPPER CHAPERONE PCU(A)C"/>
    <property type="match status" value="1"/>
</dbReference>
<dbReference type="EMBL" id="CP117417">
    <property type="protein sequence ID" value="WCT78464.1"/>
    <property type="molecule type" value="Genomic_DNA"/>
</dbReference>
<dbReference type="SUPFAM" id="SSF110087">
    <property type="entry name" value="DR1885-like metal-binding protein"/>
    <property type="match status" value="1"/>
</dbReference>
<evidence type="ECO:0000256" key="2">
    <source>
        <dbReference type="SAM" id="SignalP"/>
    </source>
</evidence>
<dbReference type="Pfam" id="PF04314">
    <property type="entry name" value="PCuAC"/>
    <property type="match status" value="1"/>
</dbReference>
<dbReference type="InterPro" id="IPR058248">
    <property type="entry name" value="Lxx211020-like"/>
</dbReference>